<evidence type="ECO:0000259" key="2">
    <source>
        <dbReference type="PROSITE" id="PS50181"/>
    </source>
</evidence>
<feature type="compositionally biased region" description="Polar residues" evidence="1">
    <location>
        <begin position="520"/>
        <end position="529"/>
    </location>
</feature>
<name>A0A9P9F6S5_9HYPO</name>
<dbReference type="SUPFAM" id="SSF81383">
    <property type="entry name" value="F-box domain"/>
    <property type="match status" value="1"/>
</dbReference>
<evidence type="ECO:0000256" key="1">
    <source>
        <dbReference type="SAM" id="MobiDB-lite"/>
    </source>
</evidence>
<protein>
    <recommendedName>
        <fullName evidence="2">F-box domain-containing protein</fullName>
    </recommendedName>
</protein>
<dbReference type="SMART" id="SM00256">
    <property type="entry name" value="FBOX"/>
    <property type="match status" value="1"/>
</dbReference>
<evidence type="ECO:0000313" key="4">
    <source>
        <dbReference type="Proteomes" id="UP000738349"/>
    </source>
</evidence>
<dbReference type="InterPro" id="IPR001810">
    <property type="entry name" value="F-box_dom"/>
</dbReference>
<dbReference type="OrthoDB" id="1918685at2759"/>
<evidence type="ECO:0000313" key="3">
    <source>
        <dbReference type="EMBL" id="KAH7153261.1"/>
    </source>
</evidence>
<organism evidence="3 4">
    <name type="scientific">Dactylonectria macrodidyma</name>
    <dbReference type="NCBI Taxonomy" id="307937"/>
    <lineage>
        <taxon>Eukaryota</taxon>
        <taxon>Fungi</taxon>
        <taxon>Dikarya</taxon>
        <taxon>Ascomycota</taxon>
        <taxon>Pezizomycotina</taxon>
        <taxon>Sordariomycetes</taxon>
        <taxon>Hypocreomycetidae</taxon>
        <taxon>Hypocreales</taxon>
        <taxon>Nectriaceae</taxon>
        <taxon>Dactylonectria</taxon>
    </lineage>
</organism>
<feature type="region of interest" description="Disordered" evidence="1">
    <location>
        <begin position="520"/>
        <end position="543"/>
    </location>
</feature>
<dbReference type="PROSITE" id="PS50181">
    <property type="entry name" value="FBOX"/>
    <property type="match status" value="1"/>
</dbReference>
<dbReference type="InterPro" id="IPR036047">
    <property type="entry name" value="F-box-like_dom_sf"/>
</dbReference>
<comment type="caution">
    <text evidence="3">The sequence shown here is derived from an EMBL/GenBank/DDBJ whole genome shotgun (WGS) entry which is preliminary data.</text>
</comment>
<accession>A0A9P9F6S5</accession>
<sequence length="567" mass="64343">MAPNSGIQPERKADLHRFVSRLSSWEILYVRNLLQGSRIKLAGLEDLPPEIVCDLIPHLDLEDAIACRLVSKGWAIAWSHDAIWTSLCKRFAPGVRESFPTETSRQLFFDAMKRRKERQTARFFDKTMILWDMAWDSCMFRNVVRPRSTISPLNIVTGEFNVFYTDGKITWQPSRDLVIVDDLNQGTRHRFAGGLDQTSHQLLAASNKLIVRQPQGHRNVVSIMHMESGETKTLRLSGTVSQCYAQSESVGVVTTSGEITIWRDGNARELDLSGVETLDRRPGDVPALLFHPQSNIVFAVWLYEHVQPDARLYTFVVAKFQDARLVWQSKSSIANPLTNPDDTCASNTSWIRMDYNPQKSDNFGSYSLGIYRLQGKFHGPAELCKCHTWRPGDWGAITFNVLGQTFSQYYYEGPRKRLVWDTNREYGNRVQHTIESFLKGVHLWNQDLLLVWNSDYEAGMQIMHPIGSILNQALTQTGTGSKVEDLNFDSEFPTGPLFQSDDCVFVPTTAGMWILKLSQSKGTNENPSRQQHRASPVSRSNQYPANCHNLVRLTHGVARDECGIGNE</sequence>
<dbReference type="Pfam" id="PF12937">
    <property type="entry name" value="F-box-like"/>
    <property type="match status" value="1"/>
</dbReference>
<proteinExistence type="predicted"/>
<dbReference type="EMBL" id="JAGMUV010000006">
    <property type="protein sequence ID" value="KAH7153261.1"/>
    <property type="molecule type" value="Genomic_DNA"/>
</dbReference>
<reference evidence="3" key="1">
    <citation type="journal article" date="2021" name="Nat. Commun.">
        <title>Genetic determinants of endophytism in the Arabidopsis root mycobiome.</title>
        <authorList>
            <person name="Mesny F."/>
            <person name="Miyauchi S."/>
            <person name="Thiergart T."/>
            <person name="Pickel B."/>
            <person name="Atanasova L."/>
            <person name="Karlsson M."/>
            <person name="Huettel B."/>
            <person name="Barry K.W."/>
            <person name="Haridas S."/>
            <person name="Chen C."/>
            <person name="Bauer D."/>
            <person name="Andreopoulos W."/>
            <person name="Pangilinan J."/>
            <person name="LaButti K."/>
            <person name="Riley R."/>
            <person name="Lipzen A."/>
            <person name="Clum A."/>
            <person name="Drula E."/>
            <person name="Henrissat B."/>
            <person name="Kohler A."/>
            <person name="Grigoriev I.V."/>
            <person name="Martin F.M."/>
            <person name="Hacquard S."/>
        </authorList>
    </citation>
    <scope>NUCLEOTIDE SEQUENCE</scope>
    <source>
        <strain evidence="3">MPI-CAGE-AT-0147</strain>
    </source>
</reference>
<feature type="domain" description="F-box" evidence="2">
    <location>
        <begin position="41"/>
        <end position="87"/>
    </location>
</feature>
<dbReference type="Gene3D" id="1.20.1280.50">
    <property type="match status" value="1"/>
</dbReference>
<gene>
    <name evidence="3" type="ORF">EDB81DRAFT_451622</name>
</gene>
<dbReference type="AlphaFoldDB" id="A0A9P9F6S5"/>
<keyword evidence="4" id="KW-1185">Reference proteome</keyword>
<dbReference type="Proteomes" id="UP000738349">
    <property type="component" value="Unassembled WGS sequence"/>
</dbReference>